<keyword evidence="2" id="KW-1185">Reference proteome</keyword>
<organism evidence="1 2">
    <name type="scientific">Agrococcus jejuensis</name>
    <dbReference type="NCBI Taxonomy" id="399736"/>
    <lineage>
        <taxon>Bacteria</taxon>
        <taxon>Bacillati</taxon>
        <taxon>Actinomycetota</taxon>
        <taxon>Actinomycetes</taxon>
        <taxon>Micrococcales</taxon>
        <taxon>Microbacteriaceae</taxon>
        <taxon>Agrococcus</taxon>
    </lineage>
</organism>
<sequence length="156" mass="16349">MTDATPQPGDRIPSLDPAAEVVARLDALSDASRDAPQDQSALTALWRAVLGLERWILIARGTPEQPRPFAVSIPQGPVLLVFSTAERARVGGMAAGLTQEEASRLIATPLPAAIEWAASFQAVGVVGIALDHGTTGAWTPLANLVPMRDHFAANPA</sequence>
<evidence type="ECO:0000313" key="2">
    <source>
        <dbReference type="Proteomes" id="UP000198822"/>
    </source>
</evidence>
<dbReference type="EMBL" id="LT629695">
    <property type="protein sequence ID" value="SDI02512.1"/>
    <property type="molecule type" value="Genomic_DNA"/>
</dbReference>
<protein>
    <recommendedName>
        <fullName evidence="3">SseB protein N-terminal domain-containing protein</fullName>
    </recommendedName>
</protein>
<dbReference type="RefSeq" id="WP_231945094.1">
    <property type="nucleotide sequence ID" value="NZ_LT629695.1"/>
</dbReference>
<reference evidence="2" key="1">
    <citation type="submission" date="2016-10" db="EMBL/GenBank/DDBJ databases">
        <authorList>
            <person name="Varghese N."/>
            <person name="Submissions S."/>
        </authorList>
    </citation>
    <scope>NUCLEOTIDE SEQUENCE [LARGE SCALE GENOMIC DNA]</scope>
    <source>
        <strain evidence="2">DSM 22002</strain>
    </source>
</reference>
<dbReference type="Proteomes" id="UP000198822">
    <property type="component" value="Chromosome I"/>
</dbReference>
<name>A0A1G8H799_9MICO</name>
<dbReference type="STRING" id="399736.SAMN04489720_3246"/>
<proteinExistence type="predicted"/>
<gene>
    <name evidence="1" type="ORF">SAMN04489720_3246</name>
</gene>
<accession>A0A1G8H799</accession>
<evidence type="ECO:0000313" key="1">
    <source>
        <dbReference type="EMBL" id="SDI02512.1"/>
    </source>
</evidence>
<dbReference type="AlphaFoldDB" id="A0A1G8H799"/>
<evidence type="ECO:0008006" key="3">
    <source>
        <dbReference type="Google" id="ProtNLM"/>
    </source>
</evidence>